<name>A0A1G9XR12_ALLAB</name>
<keyword evidence="1" id="KW-0812">Transmembrane</keyword>
<keyword evidence="1" id="KW-0472">Membrane</keyword>
<dbReference type="eggNOG" id="ENOG503304C">
    <property type="taxonomic scope" value="Bacteria"/>
</dbReference>
<evidence type="ECO:0000313" key="3">
    <source>
        <dbReference type="Proteomes" id="UP000183376"/>
    </source>
</evidence>
<protein>
    <submittedName>
        <fullName evidence="2">Uncharacterized protein</fullName>
    </submittedName>
</protein>
<feature type="transmembrane region" description="Helical" evidence="1">
    <location>
        <begin position="15"/>
        <end position="35"/>
    </location>
</feature>
<dbReference type="AlphaFoldDB" id="A0A1G9XR12"/>
<dbReference type="OrthoDB" id="5196985at2"/>
<dbReference type="EMBL" id="LT629701">
    <property type="protein sequence ID" value="SDM99262.1"/>
    <property type="molecule type" value="Genomic_DNA"/>
</dbReference>
<evidence type="ECO:0000256" key="1">
    <source>
        <dbReference type="SAM" id="Phobius"/>
    </source>
</evidence>
<proteinExistence type="predicted"/>
<feature type="transmembrane region" description="Helical" evidence="1">
    <location>
        <begin position="47"/>
        <end position="68"/>
    </location>
</feature>
<reference evidence="2 3" key="1">
    <citation type="submission" date="2016-10" db="EMBL/GenBank/DDBJ databases">
        <authorList>
            <person name="de Groot N.N."/>
        </authorList>
    </citation>
    <scope>NUCLEOTIDE SEQUENCE [LARGE SCALE GENOMIC DNA]</scope>
    <source>
        <strain evidence="2 3">DSM 44149</strain>
    </source>
</reference>
<organism evidence="2 3">
    <name type="scientific">Allokutzneria albata</name>
    <name type="common">Kibdelosporangium albatum</name>
    <dbReference type="NCBI Taxonomy" id="211114"/>
    <lineage>
        <taxon>Bacteria</taxon>
        <taxon>Bacillati</taxon>
        <taxon>Actinomycetota</taxon>
        <taxon>Actinomycetes</taxon>
        <taxon>Pseudonocardiales</taxon>
        <taxon>Pseudonocardiaceae</taxon>
        <taxon>Allokutzneria</taxon>
    </lineage>
</organism>
<dbReference type="STRING" id="211114.SAMN04489726_4362"/>
<keyword evidence="3" id="KW-1185">Reference proteome</keyword>
<keyword evidence="1" id="KW-1133">Transmembrane helix</keyword>
<dbReference type="RefSeq" id="WP_030428963.1">
    <property type="nucleotide sequence ID" value="NZ_JOEF01000005.1"/>
</dbReference>
<gene>
    <name evidence="2" type="ORF">SAMN04489726_4362</name>
</gene>
<evidence type="ECO:0000313" key="2">
    <source>
        <dbReference type="EMBL" id="SDM99262.1"/>
    </source>
</evidence>
<accession>A0A1G9XR12</accession>
<dbReference type="Proteomes" id="UP000183376">
    <property type="component" value="Chromosome I"/>
</dbReference>
<sequence length="94" mass="9788">MTSQSKKAGLFDLRLIIALLFGVYGVVLTITGLGFTTAEEMQKAAGINVNLWAGLGMLVTAAIFAVWAKARPVVVPSEFADDADGAGEPGRPGH</sequence>